<dbReference type="InterPro" id="IPR000086">
    <property type="entry name" value="NUDIX_hydrolase_dom"/>
</dbReference>
<dbReference type="Pfam" id="PF00293">
    <property type="entry name" value="NUDIX"/>
    <property type="match status" value="1"/>
</dbReference>
<dbReference type="InterPro" id="IPR015797">
    <property type="entry name" value="NUDIX_hydrolase-like_dom_sf"/>
</dbReference>
<feature type="domain" description="Nudix hydrolase" evidence="1">
    <location>
        <begin position="1"/>
        <end position="92"/>
    </location>
</feature>
<dbReference type="RefSeq" id="WP_328959042.1">
    <property type="nucleotide sequence ID" value="NZ_CP108110.1"/>
</dbReference>
<dbReference type="Gene3D" id="3.90.79.10">
    <property type="entry name" value="Nucleoside Triphosphate Pyrophosphohydrolase"/>
    <property type="match status" value="1"/>
</dbReference>
<accession>A0ABZ1UBE5</accession>
<evidence type="ECO:0000259" key="1">
    <source>
        <dbReference type="PROSITE" id="PS51462"/>
    </source>
</evidence>
<keyword evidence="2" id="KW-0378">Hydrolase</keyword>
<dbReference type="EMBL" id="CP108110">
    <property type="protein sequence ID" value="WUQ88495.1"/>
    <property type="molecule type" value="Genomic_DNA"/>
</dbReference>
<sequence length="111" mass="11989">MRSPGRPCAAARRELAEEAGIRAAEVEPLTTMWRMPAGARTREHLYLARRLSVGEHHRDASEADMELRWVPLDQAVEMCGDGRITEAGTLAAVLLTARRTGVSGPPAAGTV</sequence>
<keyword evidence="3" id="KW-1185">Reference proteome</keyword>
<dbReference type="GO" id="GO:0016787">
    <property type="term" value="F:hydrolase activity"/>
    <property type="evidence" value="ECO:0007669"/>
    <property type="project" value="UniProtKB-KW"/>
</dbReference>
<proteinExistence type="predicted"/>
<dbReference type="Proteomes" id="UP001432222">
    <property type="component" value="Chromosome"/>
</dbReference>
<dbReference type="PROSITE" id="PS51462">
    <property type="entry name" value="NUDIX"/>
    <property type="match status" value="1"/>
</dbReference>
<protein>
    <submittedName>
        <fullName evidence="2">NUDIX hydrolase</fullName>
    </submittedName>
</protein>
<organism evidence="2 3">
    <name type="scientific">Kitasatospora purpeofusca</name>
    <dbReference type="NCBI Taxonomy" id="67352"/>
    <lineage>
        <taxon>Bacteria</taxon>
        <taxon>Bacillati</taxon>
        <taxon>Actinomycetota</taxon>
        <taxon>Actinomycetes</taxon>
        <taxon>Kitasatosporales</taxon>
        <taxon>Streptomycetaceae</taxon>
        <taxon>Kitasatospora</taxon>
    </lineage>
</organism>
<evidence type="ECO:0000313" key="2">
    <source>
        <dbReference type="EMBL" id="WUQ88495.1"/>
    </source>
</evidence>
<name>A0ABZ1UBE5_9ACTN</name>
<dbReference type="SUPFAM" id="SSF55811">
    <property type="entry name" value="Nudix"/>
    <property type="match status" value="1"/>
</dbReference>
<gene>
    <name evidence="2" type="ORF">OHA16_39185</name>
</gene>
<evidence type="ECO:0000313" key="3">
    <source>
        <dbReference type="Proteomes" id="UP001432222"/>
    </source>
</evidence>
<reference evidence="2" key="1">
    <citation type="submission" date="2022-10" db="EMBL/GenBank/DDBJ databases">
        <title>The complete genomes of actinobacterial strains from the NBC collection.</title>
        <authorList>
            <person name="Joergensen T.S."/>
            <person name="Alvarez Arevalo M."/>
            <person name="Sterndorff E.B."/>
            <person name="Faurdal D."/>
            <person name="Vuksanovic O."/>
            <person name="Mourched A.-S."/>
            <person name="Charusanti P."/>
            <person name="Shaw S."/>
            <person name="Blin K."/>
            <person name="Weber T."/>
        </authorList>
    </citation>
    <scope>NUCLEOTIDE SEQUENCE</scope>
    <source>
        <strain evidence="2">NBC_00222</strain>
    </source>
</reference>